<dbReference type="InterPro" id="IPR009012">
    <property type="entry name" value="GrpE_head"/>
</dbReference>
<comment type="function">
    <text evidence="3 4">Participates actively in the response to hyperosmotic and heat shock by preventing the aggregation of stress-denatured proteins, in association with DnaK and GrpE. It is the nucleotide exchange factor for DnaK and may function as a thermosensor. Unfolded proteins bind initially to DnaJ; upon interaction with the DnaJ-bound protein, DnaK hydrolyzes its bound ATP, resulting in the formation of a stable complex. GrpE releases ADP from DnaK; ATP binding to DnaK triggers the release of the substrate protein, thus completing the reaction cycle. Several rounds of ATP-dependent interactions between DnaJ, DnaK and GrpE are required for fully efficient folding.</text>
</comment>
<keyword evidence="2 3" id="KW-0143">Chaperone</keyword>
<dbReference type="RefSeq" id="WP_093116036.1">
    <property type="nucleotide sequence ID" value="NZ_FNWJ01000001.1"/>
</dbReference>
<name>A0A1H6FKB3_THEAL</name>
<dbReference type="GO" id="GO:0051082">
    <property type="term" value="F:unfolded protein binding"/>
    <property type="evidence" value="ECO:0007669"/>
    <property type="project" value="TreeGrafter"/>
</dbReference>
<evidence type="ECO:0000256" key="1">
    <source>
        <dbReference type="ARBA" id="ARBA00009054"/>
    </source>
</evidence>
<proteinExistence type="inferred from homology"/>
<dbReference type="CDD" id="cd00446">
    <property type="entry name" value="GrpE"/>
    <property type="match status" value="1"/>
</dbReference>
<evidence type="ECO:0000256" key="3">
    <source>
        <dbReference type="HAMAP-Rule" id="MF_01151"/>
    </source>
</evidence>
<dbReference type="PANTHER" id="PTHR21237">
    <property type="entry name" value="GRPE PROTEIN"/>
    <property type="match status" value="1"/>
</dbReference>
<dbReference type="GO" id="GO:0051087">
    <property type="term" value="F:protein-folding chaperone binding"/>
    <property type="evidence" value="ECO:0007669"/>
    <property type="project" value="InterPro"/>
</dbReference>
<dbReference type="Proteomes" id="UP000222056">
    <property type="component" value="Unassembled WGS sequence"/>
</dbReference>
<accession>A0A1H6FKB3</accession>
<feature type="compositionally biased region" description="Basic and acidic residues" evidence="6">
    <location>
        <begin position="46"/>
        <end position="66"/>
    </location>
</feature>
<gene>
    <name evidence="3" type="primary">grpE</name>
    <name evidence="7" type="ORF">SAMN02745716_0569</name>
</gene>
<dbReference type="OrthoDB" id="5191115at2"/>
<evidence type="ECO:0000256" key="5">
    <source>
        <dbReference type="RuleBase" id="RU004478"/>
    </source>
</evidence>
<dbReference type="STRING" id="29539.SAMN02745716_0569"/>
<evidence type="ECO:0000256" key="2">
    <source>
        <dbReference type="ARBA" id="ARBA00023186"/>
    </source>
</evidence>
<comment type="subunit">
    <text evidence="3">Homodimer.</text>
</comment>
<dbReference type="GO" id="GO:0000774">
    <property type="term" value="F:adenyl-nucleotide exchange factor activity"/>
    <property type="evidence" value="ECO:0007669"/>
    <property type="project" value="InterPro"/>
</dbReference>
<keyword evidence="3" id="KW-0963">Cytoplasm</keyword>
<dbReference type="PRINTS" id="PR00773">
    <property type="entry name" value="GRPEPROTEIN"/>
</dbReference>
<sequence>MSARETNRSAELKSEEAAATAARDGGDAASSAASPEAQGQSATVASDDHASGPQAEERVRELEQELEAMRRERDEYLDLARRKQAEFENFRRRMGREKAEAGVRAKADLIRDLLPQIDNLERALAAAAPDDPLAEGVRMIHRGFLAALEQHGVEPFDPRGERFDPTLHDALSTRAEEGTEPGVVVDVVEKGYRLGELVIRPARVIVSA</sequence>
<dbReference type="InterPro" id="IPR013805">
    <property type="entry name" value="GrpE_CC"/>
</dbReference>
<comment type="similarity">
    <text evidence="1 3 5">Belongs to the GrpE family.</text>
</comment>
<feature type="region of interest" description="Disordered" evidence="6">
    <location>
        <begin position="1"/>
        <end position="66"/>
    </location>
</feature>
<comment type="subcellular location">
    <subcellularLocation>
        <location evidence="3">Cytoplasm</location>
    </subcellularLocation>
</comment>
<dbReference type="InterPro" id="IPR000740">
    <property type="entry name" value="GrpE"/>
</dbReference>
<dbReference type="SUPFAM" id="SSF51064">
    <property type="entry name" value="Head domain of nucleotide exchange factor GrpE"/>
    <property type="match status" value="1"/>
</dbReference>
<dbReference type="Gene3D" id="3.90.20.20">
    <property type="match status" value="1"/>
</dbReference>
<dbReference type="Pfam" id="PF01025">
    <property type="entry name" value="GrpE"/>
    <property type="match status" value="1"/>
</dbReference>
<evidence type="ECO:0000256" key="4">
    <source>
        <dbReference type="RuleBase" id="RU000639"/>
    </source>
</evidence>
<evidence type="ECO:0000313" key="8">
    <source>
        <dbReference type="Proteomes" id="UP000222056"/>
    </source>
</evidence>
<dbReference type="SUPFAM" id="SSF58014">
    <property type="entry name" value="Coiled-coil domain of nucleotide exchange factor GrpE"/>
    <property type="match status" value="1"/>
</dbReference>
<organism evidence="7 8">
    <name type="scientific">Thermoleophilum album</name>
    <dbReference type="NCBI Taxonomy" id="29539"/>
    <lineage>
        <taxon>Bacteria</taxon>
        <taxon>Bacillati</taxon>
        <taxon>Actinomycetota</taxon>
        <taxon>Thermoleophilia</taxon>
        <taxon>Thermoleophilales</taxon>
        <taxon>Thermoleophilaceae</taxon>
        <taxon>Thermoleophilum</taxon>
    </lineage>
</organism>
<dbReference type="EMBL" id="FNWJ01000001">
    <property type="protein sequence ID" value="SEH10832.1"/>
    <property type="molecule type" value="Genomic_DNA"/>
</dbReference>
<feature type="compositionally biased region" description="Low complexity" evidence="6">
    <location>
        <begin position="17"/>
        <end position="42"/>
    </location>
</feature>
<dbReference type="Gene3D" id="2.30.22.10">
    <property type="entry name" value="Head domain of nucleotide exchange factor GrpE"/>
    <property type="match status" value="1"/>
</dbReference>
<reference evidence="8" key="1">
    <citation type="submission" date="2016-10" db="EMBL/GenBank/DDBJ databases">
        <authorList>
            <person name="Varghese N."/>
            <person name="Submissions S."/>
        </authorList>
    </citation>
    <scope>NUCLEOTIDE SEQUENCE [LARGE SCALE GENOMIC DNA]</scope>
    <source>
        <strain evidence="8">ATCC 35263</strain>
    </source>
</reference>
<dbReference type="GO" id="GO:0005737">
    <property type="term" value="C:cytoplasm"/>
    <property type="evidence" value="ECO:0007669"/>
    <property type="project" value="UniProtKB-SubCell"/>
</dbReference>
<dbReference type="PANTHER" id="PTHR21237:SF23">
    <property type="entry name" value="GRPE PROTEIN HOMOLOG, MITOCHONDRIAL"/>
    <property type="match status" value="1"/>
</dbReference>
<dbReference type="HAMAP" id="MF_01151">
    <property type="entry name" value="GrpE"/>
    <property type="match status" value="1"/>
</dbReference>
<keyword evidence="8" id="KW-1185">Reference proteome</keyword>
<feature type="compositionally biased region" description="Basic and acidic residues" evidence="6">
    <location>
        <begin position="1"/>
        <end position="16"/>
    </location>
</feature>
<evidence type="ECO:0000256" key="6">
    <source>
        <dbReference type="SAM" id="MobiDB-lite"/>
    </source>
</evidence>
<protein>
    <recommendedName>
        <fullName evidence="3 4">Protein GrpE</fullName>
    </recommendedName>
    <alternativeName>
        <fullName evidence="3">HSP-70 cofactor</fullName>
    </alternativeName>
</protein>
<dbReference type="GO" id="GO:0042803">
    <property type="term" value="F:protein homodimerization activity"/>
    <property type="evidence" value="ECO:0007669"/>
    <property type="project" value="InterPro"/>
</dbReference>
<evidence type="ECO:0000313" key="7">
    <source>
        <dbReference type="EMBL" id="SEH10832.1"/>
    </source>
</evidence>
<dbReference type="PROSITE" id="PS01071">
    <property type="entry name" value="GRPE"/>
    <property type="match status" value="1"/>
</dbReference>
<dbReference type="AlphaFoldDB" id="A0A1H6FKB3"/>
<keyword evidence="3 4" id="KW-0346">Stress response</keyword>
<dbReference type="GO" id="GO:0006457">
    <property type="term" value="P:protein folding"/>
    <property type="evidence" value="ECO:0007669"/>
    <property type="project" value="InterPro"/>
</dbReference>